<proteinExistence type="inferred from homology"/>
<evidence type="ECO:0000313" key="7">
    <source>
        <dbReference type="Proteomes" id="UP000078348"/>
    </source>
</evidence>
<evidence type="ECO:0000259" key="4">
    <source>
        <dbReference type="Pfam" id="PF00347"/>
    </source>
</evidence>
<evidence type="ECO:0000313" key="5">
    <source>
        <dbReference type="EMBL" id="OAO12674.1"/>
    </source>
</evidence>
<evidence type="ECO:0000256" key="1">
    <source>
        <dbReference type="ARBA" id="ARBA00009356"/>
    </source>
</evidence>
<evidence type="ECO:0000256" key="3">
    <source>
        <dbReference type="ARBA" id="ARBA00023274"/>
    </source>
</evidence>
<dbReference type="PROSITE" id="PS00700">
    <property type="entry name" value="RIBOSOMAL_L6_2"/>
    <property type="match status" value="1"/>
</dbReference>
<sequence length="194" mass="22396">MKVTLASNHVEIPEGVEVYVKNRRVVVKGPRGTLRRDFSHQFVDIRKEGNKVLVELWFGLHKNVAVVRSICTHIKNMMLGVSHGYRYKMRFVYAHFPINVAINKEGKKVEVRNFLGEKRVRHIHMLEGVTVMKSDAQKDEIILEGNDVEKVSTSAAQIYQSVLVRHKDIRKFLDGIYVSEKEFCVAEEEDSDDE</sequence>
<dbReference type="OrthoDB" id="10252633at2759"/>
<accession>A0A196S9K7</accession>
<gene>
    <name evidence="6" type="ORF">AV274_1509</name>
    <name evidence="5" type="ORF">AV274_5671</name>
</gene>
<protein>
    <submittedName>
        <fullName evidence="5 6">Ribosomal protein 9</fullName>
    </submittedName>
</protein>
<evidence type="ECO:0000256" key="2">
    <source>
        <dbReference type="ARBA" id="ARBA00022980"/>
    </source>
</evidence>
<dbReference type="Proteomes" id="UP000078348">
    <property type="component" value="Unassembled WGS sequence"/>
</dbReference>
<dbReference type="Pfam" id="PF00347">
    <property type="entry name" value="Ribosomal_L6"/>
    <property type="match status" value="2"/>
</dbReference>
<keyword evidence="7" id="KW-1185">Reference proteome</keyword>
<feature type="domain" description="Large ribosomal subunit protein uL6 alpha-beta" evidence="4">
    <location>
        <begin position="96"/>
        <end position="175"/>
    </location>
</feature>
<keyword evidence="2 5" id="KW-0689">Ribosomal protein</keyword>
<dbReference type="InterPro" id="IPR000702">
    <property type="entry name" value="Ribosomal_uL6-like"/>
</dbReference>
<dbReference type="AlphaFoldDB" id="A0A196S9K7"/>
<dbReference type="FunFam" id="3.90.930.12:FF:000004">
    <property type="entry name" value="60S ribosomal protein L9"/>
    <property type="match status" value="1"/>
</dbReference>
<dbReference type="GO" id="GO:0003735">
    <property type="term" value="F:structural constituent of ribosome"/>
    <property type="evidence" value="ECO:0007669"/>
    <property type="project" value="InterPro"/>
</dbReference>
<dbReference type="FunFam" id="3.90.930.12:FF:000003">
    <property type="entry name" value="60S ribosomal protein L9"/>
    <property type="match status" value="1"/>
</dbReference>
<dbReference type="InterPro" id="IPR020040">
    <property type="entry name" value="Ribosomal_uL6_a/b-dom"/>
</dbReference>
<dbReference type="PIRSF" id="PIRSF002162">
    <property type="entry name" value="Ribosomal_L6"/>
    <property type="match status" value="1"/>
</dbReference>
<dbReference type="InterPro" id="IPR036789">
    <property type="entry name" value="Ribosomal_uL6-like_a/b-dom_sf"/>
</dbReference>
<dbReference type="PANTHER" id="PTHR11655:SF16">
    <property type="entry name" value="60S RIBOSOMAL PROTEIN L9"/>
    <property type="match status" value="1"/>
</dbReference>
<feature type="domain" description="Large ribosomal subunit protein uL6 alpha-beta" evidence="4">
    <location>
        <begin position="12"/>
        <end position="84"/>
    </location>
</feature>
<comment type="caution">
    <text evidence="5">The sequence shown here is derived from an EMBL/GenBank/DDBJ whole genome shotgun (WGS) entry which is preliminary data.</text>
</comment>
<dbReference type="Gene3D" id="3.90.930.12">
    <property type="entry name" value="Ribosomal protein L6, alpha-beta domain"/>
    <property type="match status" value="2"/>
</dbReference>
<dbReference type="EMBL" id="LXWW01000063">
    <property type="protein sequence ID" value="OAO16754.1"/>
    <property type="molecule type" value="Genomic_DNA"/>
</dbReference>
<keyword evidence="3" id="KW-0687">Ribonucleoprotein</keyword>
<dbReference type="GO" id="GO:0002181">
    <property type="term" value="P:cytoplasmic translation"/>
    <property type="evidence" value="ECO:0007669"/>
    <property type="project" value="TreeGrafter"/>
</dbReference>
<reference evidence="5 7" key="1">
    <citation type="submission" date="2016-05" db="EMBL/GenBank/DDBJ databases">
        <title>Nuclear genome of Blastocystis sp. subtype 1 NandII.</title>
        <authorList>
            <person name="Gentekaki E."/>
            <person name="Curtis B."/>
            <person name="Stairs C."/>
            <person name="Eme L."/>
            <person name="Herman E."/>
            <person name="Klimes V."/>
            <person name="Arias M.C."/>
            <person name="Elias M."/>
            <person name="Hilliou F."/>
            <person name="Klute M."/>
            <person name="Malik S.-B."/>
            <person name="Pightling A."/>
            <person name="Rachubinski R."/>
            <person name="Salas D."/>
            <person name="Schlacht A."/>
            <person name="Suga H."/>
            <person name="Archibald J."/>
            <person name="Ball S.G."/>
            <person name="Clark G."/>
            <person name="Dacks J."/>
            <person name="Van Der Giezen M."/>
            <person name="Tsaousis A."/>
            <person name="Roger A."/>
        </authorList>
    </citation>
    <scope>NUCLEOTIDE SEQUENCE [LARGE SCALE GENOMIC DNA]</scope>
    <source>
        <strain evidence="7">ATCC 50177 / NandII</strain>
        <strain evidence="5">NandII</strain>
    </source>
</reference>
<dbReference type="SUPFAM" id="SSF56053">
    <property type="entry name" value="Ribosomal protein L6"/>
    <property type="match status" value="2"/>
</dbReference>
<evidence type="ECO:0000313" key="6">
    <source>
        <dbReference type="EMBL" id="OAO16754.1"/>
    </source>
</evidence>
<dbReference type="GO" id="GO:0022625">
    <property type="term" value="C:cytosolic large ribosomal subunit"/>
    <property type="evidence" value="ECO:0007669"/>
    <property type="project" value="TreeGrafter"/>
</dbReference>
<name>A0A196S9K7_BLAHN</name>
<dbReference type="PANTHER" id="PTHR11655">
    <property type="entry name" value="60S/50S RIBOSOMAL PROTEIN L6/L9"/>
    <property type="match status" value="1"/>
</dbReference>
<dbReference type="GO" id="GO:0019843">
    <property type="term" value="F:rRNA binding"/>
    <property type="evidence" value="ECO:0007669"/>
    <property type="project" value="InterPro"/>
</dbReference>
<organism evidence="5 7">
    <name type="scientific">Blastocystis sp. subtype 1 (strain ATCC 50177 / NandII)</name>
    <dbReference type="NCBI Taxonomy" id="478820"/>
    <lineage>
        <taxon>Eukaryota</taxon>
        <taxon>Sar</taxon>
        <taxon>Stramenopiles</taxon>
        <taxon>Bigyra</taxon>
        <taxon>Opalozoa</taxon>
        <taxon>Opalinata</taxon>
        <taxon>Blastocystidae</taxon>
        <taxon>Blastocystis</taxon>
    </lineage>
</organism>
<dbReference type="InterPro" id="IPR002359">
    <property type="entry name" value="Ribosomal_uL6_CS2"/>
</dbReference>
<dbReference type="STRING" id="478820.A0A196S9K7"/>
<dbReference type="EMBL" id="LXWW01000528">
    <property type="protein sequence ID" value="OAO12674.1"/>
    <property type="molecule type" value="Genomic_DNA"/>
</dbReference>
<comment type="similarity">
    <text evidence="1">Belongs to the universal ribosomal protein uL6 family.</text>
</comment>